<protein>
    <submittedName>
        <fullName evidence="2">Uncharacterized protein</fullName>
    </submittedName>
</protein>
<feature type="signal peptide" evidence="1">
    <location>
        <begin position="1"/>
        <end position="20"/>
    </location>
</feature>
<sequence length="245" mass="25962">MRLLIITTVLLGSVVQYAKGEVHRRAVAFFNPVSGGGSMLDNGKSPIISIILHYYLTTSSWKWRRRAIERMPSVIISGLSSAAVLTNNGILTYARAIGFSSECLGIHIGDPQSADLGDGHGSVNQTMELRQDYGDPDAGTCLESLIGGNHFRVFRQDGPTANSGALFLAVSQEEPATKNHDIVPDGYNIGRDKLVAGAIGDSSFDGVKYHTTAENLTGLLAPGADGINHGIAQDGITALLTVTIL</sequence>
<evidence type="ECO:0000313" key="3">
    <source>
        <dbReference type="Proteomes" id="UP000242287"/>
    </source>
</evidence>
<gene>
    <name evidence="2" type="ORF">AMATHDRAFT_2470</name>
</gene>
<dbReference type="Proteomes" id="UP000242287">
    <property type="component" value="Unassembled WGS sequence"/>
</dbReference>
<dbReference type="AlphaFoldDB" id="A0A2A9NUK2"/>
<feature type="chain" id="PRO_5013310001" evidence="1">
    <location>
        <begin position="21"/>
        <end position="245"/>
    </location>
</feature>
<evidence type="ECO:0000313" key="2">
    <source>
        <dbReference type="EMBL" id="PFH51981.1"/>
    </source>
</evidence>
<organism evidence="2 3">
    <name type="scientific">Amanita thiersii Skay4041</name>
    <dbReference type="NCBI Taxonomy" id="703135"/>
    <lineage>
        <taxon>Eukaryota</taxon>
        <taxon>Fungi</taxon>
        <taxon>Dikarya</taxon>
        <taxon>Basidiomycota</taxon>
        <taxon>Agaricomycotina</taxon>
        <taxon>Agaricomycetes</taxon>
        <taxon>Agaricomycetidae</taxon>
        <taxon>Agaricales</taxon>
        <taxon>Pluteineae</taxon>
        <taxon>Amanitaceae</taxon>
        <taxon>Amanita</taxon>
    </lineage>
</organism>
<reference evidence="2 3" key="1">
    <citation type="submission" date="2014-02" db="EMBL/GenBank/DDBJ databases">
        <title>Transposable element dynamics among asymbiotic and ectomycorrhizal Amanita fungi.</title>
        <authorList>
            <consortium name="DOE Joint Genome Institute"/>
            <person name="Hess J."/>
            <person name="Skrede I."/>
            <person name="Wolfe B."/>
            <person name="LaButti K."/>
            <person name="Ohm R.A."/>
            <person name="Grigoriev I.V."/>
            <person name="Pringle A."/>
        </authorList>
    </citation>
    <scope>NUCLEOTIDE SEQUENCE [LARGE SCALE GENOMIC DNA]</scope>
    <source>
        <strain evidence="2 3">SKay4041</strain>
    </source>
</reference>
<dbReference type="STRING" id="703135.A0A2A9NUK2"/>
<dbReference type="OrthoDB" id="2310204at2759"/>
<keyword evidence="1" id="KW-0732">Signal</keyword>
<proteinExistence type="predicted"/>
<dbReference type="EMBL" id="KZ301982">
    <property type="protein sequence ID" value="PFH51981.1"/>
    <property type="molecule type" value="Genomic_DNA"/>
</dbReference>
<keyword evidence="3" id="KW-1185">Reference proteome</keyword>
<name>A0A2A9NUK2_9AGAR</name>
<evidence type="ECO:0000256" key="1">
    <source>
        <dbReference type="SAM" id="SignalP"/>
    </source>
</evidence>
<accession>A0A2A9NUK2</accession>